<comment type="caution">
    <text evidence="1">The sequence shown here is derived from an EMBL/GenBank/DDBJ whole genome shotgun (WGS) entry which is preliminary data.</text>
</comment>
<sequence length="61" mass="6794">MISPQLLNGFSGLPNMKKHIFFDAVNFLDHLAASGEVCVFCVKHDLDYPGTLFGEVIIKVR</sequence>
<dbReference type="Proteomes" id="UP001254848">
    <property type="component" value="Unassembled WGS sequence"/>
</dbReference>
<proteinExistence type="predicted"/>
<evidence type="ECO:0000313" key="2">
    <source>
        <dbReference type="Proteomes" id="UP001254848"/>
    </source>
</evidence>
<dbReference type="RefSeq" id="WP_413779464.1">
    <property type="nucleotide sequence ID" value="NZ_JAUOZS010000001.1"/>
</dbReference>
<accession>A0ABU3NXI4</accession>
<protein>
    <submittedName>
        <fullName evidence="1">Uncharacterized protein</fullName>
    </submittedName>
</protein>
<reference evidence="1 2" key="1">
    <citation type="submission" date="2023-07" db="EMBL/GenBank/DDBJ databases">
        <title>The novel representative of Negativicutes class, Anaeroselena agilis gen. nov. sp. nov.</title>
        <authorList>
            <person name="Prokofeva M.I."/>
            <person name="Elcheninov A.G."/>
            <person name="Klyukina A."/>
            <person name="Kublanov I.V."/>
            <person name="Frolov E.N."/>
            <person name="Podosokorskaya O.A."/>
        </authorList>
    </citation>
    <scope>NUCLEOTIDE SEQUENCE [LARGE SCALE GENOMIC DNA]</scope>
    <source>
        <strain evidence="1 2">4137-cl</strain>
    </source>
</reference>
<keyword evidence="2" id="KW-1185">Reference proteome</keyword>
<dbReference type="EMBL" id="JAUOZS010000001">
    <property type="protein sequence ID" value="MDT8900932.1"/>
    <property type="molecule type" value="Genomic_DNA"/>
</dbReference>
<name>A0ABU3NXI4_9FIRM</name>
<evidence type="ECO:0000313" key="1">
    <source>
        <dbReference type="EMBL" id="MDT8900932.1"/>
    </source>
</evidence>
<organism evidence="1 2">
    <name type="scientific">Anaeroselena agilis</name>
    <dbReference type="NCBI Taxonomy" id="3063788"/>
    <lineage>
        <taxon>Bacteria</taxon>
        <taxon>Bacillati</taxon>
        <taxon>Bacillota</taxon>
        <taxon>Negativicutes</taxon>
        <taxon>Acetonemataceae</taxon>
        <taxon>Anaeroselena</taxon>
    </lineage>
</organism>
<gene>
    <name evidence="1" type="ORF">Q4T40_06770</name>
</gene>